<dbReference type="Proteomes" id="UP000694904">
    <property type="component" value="Chromosome 2"/>
</dbReference>
<feature type="chain" id="PRO_5046764725" evidence="5">
    <location>
        <begin position="19"/>
        <end position="341"/>
    </location>
</feature>
<evidence type="ECO:0000256" key="3">
    <source>
        <dbReference type="ARBA" id="ARBA00022525"/>
    </source>
</evidence>
<dbReference type="PRINTS" id="PR00821">
    <property type="entry name" value="TAGLIPASE"/>
</dbReference>
<dbReference type="InterPro" id="IPR029058">
    <property type="entry name" value="AB_hydrolase_fold"/>
</dbReference>
<keyword evidence="3" id="KW-0964">Secreted</keyword>
<keyword evidence="7" id="KW-1185">Reference proteome</keyword>
<evidence type="ECO:0000256" key="2">
    <source>
        <dbReference type="ARBA" id="ARBA00010701"/>
    </source>
</evidence>
<proteinExistence type="inferred from homology"/>
<evidence type="ECO:0000256" key="1">
    <source>
        <dbReference type="ARBA" id="ARBA00004613"/>
    </source>
</evidence>
<accession>A0ABM1Q2R4</accession>
<name>A0ABM1Q2R4_DROAR</name>
<evidence type="ECO:0000256" key="5">
    <source>
        <dbReference type="SAM" id="SignalP"/>
    </source>
</evidence>
<dbReference type="Gene3D" id="3.40.50.1820">
    <property type="entry name" value="alpha/beta hydrolase"/>
    <property type="match status" value="1"/>
</dbReference>
<dbReference type="Pfam" id="PF00151">
    <property type="entry name" value="Lipase"/>
    <property type="match status" value="1"/>
</dbReference>
<sequence>MKAACIIGLVALLSTVSAVPVDDRVNGENGWYIPQLDGSFEWIDLDDAEDLLAKGEAMEGRISTNAVSFYLYTHSNPTKGEEITTKSSSIESSHFNKDHPTRIVIHGWTQSYKDSMNTEITKAWLSRGDYNVIIVDWSRARSVDYASSVVAVPGAGAKVGNLIKFLNENHDLSLDSLYVIGHSLGAHVAGYAGKTVGEGRIHTIIGLDPALPLFSYNKPNKRLSYDDAYYVESIQTNGGKLGFLKPIGKGAFYPNGGKKQPGCGVDVTGSCSHGRSVTYYAEAVTQDNFGSIKCGDYEAAVDKKCGSTYSSVRMGADSNAYMVSGDFYVPVNSNAPFGNVH</sequence>
<evidence type="ECO:0000313" key="7">
    <source>
        <dbReference type="Proteomes" id="UP000694904"/>
    </source>
</evidence>
<dbReference type="InterPro" id="IPR013818">
    <property type="entry name" value="Lipase"/>
</dbReference>
<dbReference type="InterPro" id="IPR000734">
    <property type="entry name" value="TAG_lipase"/>
</dbReference>
<dbReference type="SUPFAM" id="SSF53474">
    <property type="entry name" value="alpha/beta-Hydrolases"/>
    <property type="match status" value="1"/>
</dbReference>
<feature type="signal peptide" evidence="5">
    <location>
        <begin position="1"/>
        <end position="18"/>
    </location>
</feature>
<reference evidence="7" key="1">
    <citation type="journal article" date="1997" name="Nucleic Acids Res.">
        <title>tRNAscan-SE: a program for improved detection of transfer RNA genes in genomic sequence.</title>
        <authorList>
            <person name="Lowe T.M."/>
            <person name="Eddy S.R."/>
        </authorList>
    </citation>
    <scope>NUCLEOTIDE SEQUENCE [LARGE SCALE GENOMIC DNA]</scope>
</reference>
<evidence type="ECO:0000313" key="8">
    <source>
        <dbReference type="RefSeq" id="XP_017873750.1"/>
    </source>
</evidence>
<protein>
    <submittedName>
        <fullName evidence="8">Phospholipase A1-like</fullName>
    </submittedName>
</protein>
<gene>
    <name evidence="8" type="primary">LOC108621112</name>
</gene>
<dbReference type="GeneID" id="108621112"/>
<reference evidence="7" key="2">
    <citation type="journal article" date="2016" name="G3 (Bethesda)">
        <title>Genome Evolution in Three Species of Cactophilic Drosophila.</title>
        <authorList>
            <person name="Sanchez-Flores A."/>
            <person name="Penazola F."/>
            <person name="Carpinteyro-Ponce J."/>
            <person name="Nazario-Yepiz N."/>
            <person name="Abreu-Goodger C."/>
            <person name="Machado C.A."/>
            <person name="Markow T.A."/>
        </authorList>
    </citation>
    <scope>NUCLEOTIDE SEQUENCE [LARGE SCALE GENOMIC DNA]</scope>
</reference>
<reference evidence="8" key="3">
    <citation type="submission" date="2025-08" db="UniProtKB">
        <authorList>
            <consortium name="RefSeq"/>
        </authorList>
    </citation>
    <scope>IDENTIFICATION</scope>
    <source>
        <tissue evidence="8">Whole organism</tissue>
    </source>
</reference>
<feature type="domain" description="Lipase" evidence="6">
    <location>
        <begin position="63"/>
        <end position="337"/>
    </location>
</feature>
<dbReference type="PRINTS" id="PR00825">
    <property type="entry name" value="DOLALLERGEN"/>
</dbReference>
<evidence type="ECO:0000256" key="4">
    <source>
        <dbReference type="RuleBase" id="RU004262"/>
    </source>
</evidence>
<keyword evidence="5" id="KW-0732">Signal</keyword>
<evidence type="ECO:0000259" key="6">
    <source>
        <dbReference type="Pfam" id="PF00151"/>
    </source>
</evidence>
<dbReference type="InterPro" id="IPR033906">
    <property type="entry name" value="Lipase_N"/>
</dbReference>
<dbReference type="CDD" id="cd00707">
    <property type="entry name" value="Pancreat_lipase_like"/>
    <property type="match status" value="1"/>
</dbReference>
<organism evidence="7 8">
    <name type="scientific">Drosophila arizonae</name>
    <name type="common">Fruit fly</name>
    <dbReference type="NCBI Taxonomy" id="7263"/>
    <lineage>
        <taxon>Eukaryota</taxon>
        <taxon>Metazoa</taxon>
        <taxon>Ecdysozoa</taxon>
        <taxon>Arthropoda</taxon>
        <taxon>Hexapoda</taxon>
        <taxon>Insecta</taxon>
        <taxon>Pterygota</taxon>
        <taxon>Neoptera</taxon>
        <taxon>Endopterygota</taxon>
        <taxon>Diptera</taxon>
        <taxon>Brachycera</taxon>
        <taxon>Muscomorpha</taxon>
        <taxon>Ephydroidea</taxon>
        <taxon>Drosophilidae</taxon>
        <taxon>Drosophila</taxon>
    </lineage>
</organism>
<comment type="similarity">
    <text evidence="2 4">Belongs to the AB hydrolase superfamily. Lipase family.</text>
</comment>
<dbReference type="RefSeq" id="XP_017873750.1">
    <property type="nucleotide sequence ID" value="XM_018018261.1"/>
</dbReference>
<comment type="subcellular location">
    <subcellularLocation>
        <location evidence="1">Secreted</location>
    </subcellularLocation>
</comment>
<dbReference type="PANTHER" id="PTHR11610:SF150">
    <property type="entry name" value="FI01825P-RELATED"/>
    <property type="match status" value="1"/>
</dbReference>
<dbReference type="InterPro" id="IPR002334">
    <property type="entry name" value="Allerg_PlipaseA1"/>
</dbReference>
<dbReference type="PANTHER" id="PTHR11610">
    <property type="entry name" value="LIPASE"/>
    <property type="match status" value="1"/>
</dbReference>